<dbReference type="AlphaFoldDB" id="A0A533Q5J5"/>
<dbReference type="SUPFAM" id="SSF48452">
    <property type="entry name" value="TPR-like"/>
    <property type="match status" value="1"/>
</dbReference>
<evidence type="ECO:0000256" key="4">
    <source>
        <dbReference type="SAM" id="Phobius"/>
    </source>
</evidence>
<evidence type="ECO:0000313" key="5">
    <source>
        <dbReference type="EMBL" id="TLD39812.1"/>
    </source>
</evidence>
<feature type="repeat" description="TPR" evidence="3">
    <location>
        <begin position="87"/>
        <end position="120"/>
    </location>
</feature>
<dbReference type="PANTHER" id="PTHR44943:SF8">
    <property type="entry name" value="TPR REPEAT-CONTAINING PROTEIN MJ0263"/>
    <property type="match status" value="1"/>
</dbReference>
<dbReference type="EMBL" id="SULG01000197">
    <property type="protein sequence ID" value="TLD39812.1"/>
    <property type="molecule type" value="Genomic_DNA"/>
</dbReference>
<organism evidence="5 6">
    <name type="scientific">Candidatus Jettenia ecosi</name>
    <dbReference type="NCBI Taxonomy" id="2494326"/>
    <lineage>
        <taxon>Bacteria</taxon>
        <taxon>Pseudomonadati</taxon>
        <taxon>Planctomycetota</taxon>
        <taxon>Candidatus Brocadiia</taxon>
        <taxon>Candidatus Brocadiales</taxon>
        <taxon>Candidatus Brocadiaceae</taxon>
        <taxon>Candidatus Jettenia</taxon>
    </lineage>
</organism>
<gene>
    <name evidence="5" type="ORF">JETT_3929</name>
</gene>
<dbReference type="Gene3D" id="1.25.40.10">
    <property type="entry name" value="Tetratricopeptide repeat domain"/>
    <property type="match status" value="2"/>
</dbReference>
<dbReference type="Pfam" id="PF13432">
    <property type="entry name" value="TPR_16"/>
    <property type="match status" value="1"/>
</dbReference>
<evidence type="ECO:0000256" key="1">
    <source>
        <dbReference type="ARBA" id="ARBA00022737"/>
    </source>
</evidence>
<dbReference type="SMART" id="SM00028">
    <property type="entry name" value="TPR"/>
    <property type="match status" value="4"/>
</dbReference>
<keyword evidence="4" id="KW-0812">Transmembrane</keyword>
<comment type="caution">
    <text evidence="5">The sequence shown here is derived from an EMBL/GenBank/DDBJ whole genome shotgun (WGS) entry which is preliminary data.</text>
</comment>
<evidence type="ECO:0000256" key="2">
    <source>
        <dbReference type="ARBA" id="ARBA00022803"/>
    </source>
</evidence>
<keyword evidence="2 3" id="KW-0802">TPR repeat</keyword>
<dbReference type="InterPro" id="IPR019734">
    <property type="entry name" value="TPR_rpt"/>
</dbReference>
<reference evidence="5 6" key="1">
    <citation type="submission" date="2019-04" db="EMBL/GenBank/DDBJ databases">
        <title>Genome of a novel bacterium Candidatus Jettenia ecosi reconstructed from metagenome of an anammox bioreactor.</title>
        <authorList>
            <person name="Mardanov A.V."/>
            <person name="Beletsky A.V."/>
            <person name="Ravin N.V."/>
            <person name="Botchkova E.A."/>
            <person name="Litti Y.V."/>
            <person name="Nozhevnikova A.N."/>
        </authorList>
    </citation>
    <scope>NUCLEOTIDE SEQUENCE [LARGE SCALE GENOMIC DNA]</scope>
    <source>
        <strain evidence="5">J2</strain>
    </source>
</reference>
<dbReference type="InterPro" id="IPR051685">
    <property type="entry name" value="Ycf3/AcsC/BcsC/TPR_MFPF"/>
</dbReference>
<dbReference type="Proteomes" id="UP000319783">
    <property type="component" value="Unassembled WGS sequence"/>
</dbReference>
<protein>
    <submittedName>
        <fullName evidence="5">Uncharacterized protein</fullName>
    </submittedName>
</protein>
<keyword evidence="1" id="KW-0677">Repeat</keyword>
<dbReference type="InterPro" id="IPR011990">
    <property type="entry name" value="TPR-like_helical_dom_sf"/>
</dbReference>
<evidence type="ECO:0000256" key="3">
    <source>
        <dbReference type="PROSITE-ProRule" id="PRU00339"/>
    </source>
</evidence>
<feature type="repeat" description="TPR" evidence="3">
    <location>
        <begin position="159"/>
        <end position="192"/>
    </location>
</feature>
<keyword evidence="4" id="KW-0472">Membrane</keyword>
<feature type="transmembrane region" description="Helical" evidence="4">
    <location>
        <begin position="7"/>
        <end position="27"/>
    </location>
</feature>
<proteinExistence type="predicted"/>
<evidence type="ECO:0000313" key="6">
    <source>
        <dbReference type="Proteomes" id="UP000319783"/>
    </source>
</evidence>
<dbReference type="PROSITE" id="PS50005">
    <property type="entry name" value="TPR"/>
    <property type="match status" value="2"/>
</dbReference>
<keyword evidence="4" id="KW-1133">Transmembrane helix</keyword>
<accession>A0A533Q5J5</accession>
<name>A0A533Q5J5_9BACT</name>
<dbReference type="PANTHER" id="PTHR44943">
    <property type="entry name" value="CELLULOSE SYNTHASE OPERON PROTEIN C"/>
    <property type="match status" value="1"/>
</dbReference>
<dbReference type="Pfam" id="PF13181">
    <property type="entry name" value="TPR_8"/>
    <property type="match status" value="1"/>
</dbReference>
<sequence length="206" mass="23202">MLNKYKVFIGIGIGVAIALGAGSIFFMNQRNQKAEAAWENLSKINNDLSTALEQKGKDRKERNAALSTAADAYKYMKDTMSSSSATPWAIFQLGNIYYRMENYDEAIRAYNDFLDRYSGHLLAPIVKQSLGYAYEEKGLFPEAIQQFESVPVHDGFLTAQVGWDAGRCYEKSGQTNDAIRSYTRAVELSPKSNWATMSQYRLSVIR</sequence>